<feature type="compositionally biased region" description="Basic residues" evidence="1">
    <location>
        <begin position="66"/>
        <end position="86"/>
    </location>
</feature>
<sequence>MNKLKPMLGDGALMPKRSGASQTARVVKQKKTLKNTAKRVMSAKKATKSLVSKRITLSKTNSRKVTSAKRTNKRKIPKKTKSRASK</sequence>
<feature type="compositionally biased region" description="Polar residues" evidence="1">
    <location>
        <begin position="55"/>
        <end position="65"/>
    </location>
</feature>
<comment type="caution">
    <text evidence="2">The sequence shown here is derived from an EMBL/GenBank/DDBJ whole genome shotgun (WGS) entry which is preliminary data.</text>
</comment>
<protein>
    <submittedName>
        <fullName evidence="2">Uncharacterized protein</fullName>
    </submittedName>
</protein>
<feature type="compositionally biased region" description="Basic residues" evidence="1">
    <location>
        <begin position="27"/>
        <end position="47"/>
    </location>
</feature>
<evidence type="ECO:0000256" key="1">
    <source>
        <dbReference type="SAM" id="MobiDB-lite"/>
    </source>
</evidence>
<proteinExistence type="predicted"/>
<reference evidence="2 3" key="1">
    <citation type="submission" date="2024-11" db="EMBL/GenBank/DDBJ databases">
        <title>Adaptive evolution of stress response genes in parasites aligns with host niche diversity.</title>
        <authorList>
            <person name="Hahn C."/>
            <person name="Resl P."/>
        </authorList>
    </citation>
    <scope>NUCLEOTIDE SEQUENCE [LARGE SCALE GENOMIC DNA]</scope>
    <source>
        <strain evidence="2">EGGRZ-B1_66</strain>
        <tissue evidence="2">Body</tissue>
    </source>
</reference>
<evidence type="ECO:0000313" key="2">
    <source>
        <dbReference type="EMBL" id="KAL3309402.1"/>
    </source>
</evidence>
<dbReference type="EMBL" id="JBJKFK010003953">
    <property type="protein sequence ID" value="KAL3309402.1"/>
    <property type="molecule type" value="Genomic_DNA"/>
</dbReference>
<accession>A0ABD2PRR5</accession>
<dbReference type="Proteomes" id="UP001626550">
    <property type="component" value="Unassembled WGS sequence"/>
</dbReference>
<organism evidence="2 3">
    <name type="scientific">Cichlidogyrus casuarinus</name>
    <dbReference type="NCBI Taxonomy" id="1844966"/>
    <lineage>
        <taxon>Eukaryota</taxon>
        <taxon>Metazoa</taxon>
        <taxon>Spiralia</taxon>
        <taxon>Lophotrochozoa</taxon>
        <taxon>Platyhelminthes</taxon>
        <taxon>Monogenea</taxon>
        <taxon>Monopisthocotylea</taxon>
        <taxon>Dactylogyridea</taxon>
        <taxon>Ancyrocephalidae</taxon>
        <taxon>Cichlidogyrus</taxon>
    </lineage>
</organism>
<gene>
    <name evidence="2" type="ORF">Ciccas_012052</name>
</gene>
<name>A0ABD2PRR5_9PLAT</name>
<keyword evidence="3" id="KW-1185">Reference proteome</keyword>
<feature type="region of interest" description="Disordered" evidence="1">
    <location>
        <begin position="1"/>
        <end position="86"/>
    </location>
</feature>
<evidence type="ECO:0000313" key="3">
    <source>
        <dbReference type="Proteomes" id="UP001626550"/>
    </source>
</evidence>
<dbReference type="AlphaFoldDB" id="A0ABD2PRR5"/>